<evidence type="ECO:0000256" key="1">
    <source>
        <dbReference type="ARBA" id="ARBA00004606"/>
    </source>
</evidence>
<gene>
    <name evidence="12" type="ORF">TcWFU_004240</name>
</gene>
<sequence length="373" mass="41866">MAVSLRMLLRILLAALIVVSLAILWYYTFQVPFCDNASLMVDFSGADISAYQRDAALAFFSSINSSEHQNCRFYRERFPIKRDRDGDMDVAVTIAVENDVRPVARILRMVHRTNNYYCIHLNRNADPLLQEAMQGLLVCFDGNVELVPKNSSIAVTSTGVGVLKAHLACAEQALNHNTKWKYLINIDDDEFPLRTNLEIVAILQALNGSNLVEAFSTEGNNSLPLDAVWYNGALHGAYRREFLEEALLGQFVAPPRQYLFNNQALMNPEQVFFPTLAYNAKLNLSGACQTATSPDSEVNLSFLAELRIRDKYGVRCTTKYVDHVCLLGDEHLQMIKAVSHLFASKFQADLSQRPTQTSSSGIFIELTCTKQHI</sequence>
<reference evidence="12 13" key="1">
    <citation type="journal article" date="2022" name="Front. Cell. Infect. Microbiol.">
        <title>The Genomes of Two Strains of Taenia crassiceps the Animal Model for the Study of Human Cysticercosis.</title>
        <authorList>
            <person name="Bobes R.J."/>
            <person name="Estrada K."/>
            <person name="Rios-Valencia D.G."/>
            <person name="Calderon-Gallegos A."/>
            <person name="de la Torre P."/>
            <person name="Carrero J.C."/>
            <person name="Sanchez-Flores A."/>
            <person name="Laclette J.P."/>
        </authorList>
    </citation>
    <scope>NUCLEOTIDE SEQUENCE [LARGE SCALE GENOMIC DNA]</scope>
    <source>
        <strain evidence="12">WFUcys</strain>
    </source>
</reference>
<dbReference type="PANTHER" id="PTHR19297">
    <property type="entry name" value="GLYCOSYLTRANSFERASE 14 FAMILY MEMBER"/>
    <property type="match status" value="1"/>
</dbReference>
<accession>A0ABR4Q2E5</accession>
<keyword evidence="6" id="KW-0735">Signal-anchor</keyword>
<keyword evidence="4" id="KW-0808">Transferase</keyword>
<evidence type="ECO:0000256" key="5">
    <source>
        <dbReference type="ARBA" id="ARBA00022692"/>
    </source>
</evidence>
<keyword evidence="8 11" id="KW-0472">Membrane</keyword>
<dbReference type="InterPro" id="IPR003406">
    <property type="entry name" value="Glyco_trans_14"/>
</dbReference>
<feature type="transmembrane region" description="Helical" evidence="11">
    <location>
        <begin position="7"/>
        <end position="27"/>
    </location>
</feature>
<dbReference type="Proteomes" id="UP001651158">
    <property type="component" value="Unassembled WGS sequence"/>
</dbReference>
<dbReference type="EMBL" id="JAKROA010000016">
    <property type="protein sequence ID" value="KAL5103689.1"/>
    <property type="molecule type" value="Genomic_DNA"/>
</dbReference>
<keyword evidence="9" id="KW-0325">Glycoprotein</keyword>
<dbReference type="Pfam" id="PF02485">
    <property type="entry name" value="Branch"/>
    <property type="match status" value="1"/>
</dbReference>
<comment type="similarity">
    <text evidence="10">Belongs to the glycosyltransferase 14 family.</text>
</comment>
<evidence type="ECO:0000256" key="7">
    <source>
        <dbReference type="ARBA" id="ARBA00022989"/>
    </source>
</evidence>
<dbReference type="PANTHER" id="PTHR19297:SF191">
    <property type="entry name" value="PROTEIN XYLOSYLTRANSFERASE"/>
    <property type="match status" value="1"/>
</dbReference>
<evidence type="ECO:0000313" key="13">
    <source>
        <dbReference type="Proteomes" id="UP001651158"/>
    </source>
</evidence>
<keyword evidence="5 11" id="KW-0812">Transmembrane</keyword>
<keyword evidence="13" id="KW-1185">Reference proteome</keyword>
<evidence type="ECO:0000256" key="11">
    <source>
        <dbReference type="SAM" id="Phobius"/>
    </source>
</evidence>
<evidence type="ECO:0000256" key="10">
    <source>
        <dbReference type="ARBA" id="ARBA00038150"/>
    </source>
</evidence>
<evidence type="ECO:0000256" key="8">
    <source>
        <dbReference type="ARBA" id="ARBA00023136"/>
    </source>
</evidence>
<evidence type="ECO:0000256" key="3">
    <source>
        <dbReference type="ARBA" id="ARBA00022676"/>
    </source>
</evidence>
<name>A0ABR4Q2E5_9CEST</name>
<evidence type="ECO:0000256" key="9">
    <source>
        <dbReference type="ARBA" id="ARBA00023180"/>
    </source>
</evidence>
<organism evidence="12 13">
    <name type="scientific">Taenia crassiceps</name>
    <dbReference type="NCBI Taxonomy" id="6207"/>
    <lineage>
        <taxon>Eukaryota</taxon>
        <taxon>Metazoa</taxon>
        <taxon>Spiralia</taxon>
        <taxon>Lophotrochozoa</taxon>
        <taxon>Platyhelminthes</taxon>
        <taxon>Cestoda</taxon>
        <taxon>Eucestoda</taxon>
        <taxon>Cyclophyllidea</taxon>
        <taxon>Taeniidae</taxon>
        <taxon>Taenia</taxon>
    </lineage>
</organism>
<keyword evidence="3" id="KW-0328">Glycosyltransferase</keyword>
<evidence type="ECO:0000313" key="12">
    <source>
        <dbReference type="EMBL" id="KAL5103689.1"/>
    </source>
</evidence>
<proteinExistence type="inferred from homology"/>
<evidence type="ECO:0000256" key="6">
    <source>
        <dbReference type="ARBA" id="ARBA00022968"/>
    </source>
</evidence>
<comment type="pathway">
    <text evidence="2">Protein modification; protein glycosylation.</text>
</comment>
<keyword evidence="7 11" id="KW-1133">Transmembrane helix</keyword>
<comment type="caution">
    <text evidence="12">The sequence shown here is derived from an EMBL/GenBank/DDBJ whole genome shotgun (WGS) entry which is preliminary data.</text>
</comment>
<evidence type="ECO:0000256" key="2">
    <source>
        <dbReference type="ARBA" id="ARBA00004922"/>
    </source>
</evidence>
<protein>
    <submittedName>
        <fullName evidence="12">N-acetyllactosaminide beta-16-N-acetylglucosaminyl-transferase</fullName>
    </submittedName>
</protein>
<comment type="subcellular location">
    <subcellularLocation>
        <location evidence="1">Membrane</location>
        <topology evidence="1">Single-pass type II membrane protein</topology>
    </subcellularLocation>
</comment>
<evidence type="ECO:0000256" key="4">
    <source>
        <dbReference type="ARBA" id="ARBA00022679"/>
    </source>
</evidence>